<dbReference type="EMBL" id="CP021965">
    <property type="protein sequence ID" value="AWV33457.1"/>
    <property type="molecule type" value="Genomic_DNA"/>
</dbReference>
<evidence type="ECO:0000313" key="3">
    <source>
        <dbReference type="EMBL" id="AWV33457.1"/>
    </source>
</evidence>
<dbReference type="InterPro" id="IPR052173">
    <property type="entry name" value="Beta-lactam_resp_regulator"/>
</dbReference>
<feature type="domain" description="Peptidase M56" evidence="2">
    <location>
        <begin position="11"/>
        <end position="341"/>
    </location>
</feature>
<sequence>MLEAAYNLFVKVLSLSAMASVLALLILLTRFLFKDRLKPTWTYLLWIPLIVRLALPWAPESTFSIFNLLPLEKDTAQSPFIPSAQSEVGFTYVPELTGGVEEPTSVTGIEETGLLPGASTSDDVAQINPQIDSSSEATNSGWEPIHVLVVVWFGGAAVVLGLSVRAQLRFTARVRQETEIHSSEIQRLFESCKQEMQVRRPVKLIGTKQIAVPTLLGVMRPKVLLPTSTLHTLETNGLRHIFLHELAHVKRHDILLNLLTGLLLAMHWFNPLLWYAVRQMKEDQEVACDALALKYLEPACHRGYALTLLKLLETLPDPIRLAGTAGISSSKKEMERRIIMITRHKKITAKSSLLGLAVIMILSGCTLTGAKLNSASAPAMSAPATFQAEVQDKNTTASGVKGTLLAEKNRITVSANPTGENTLLHKVTVDVRGEVSRTFLWNAGEDETRPPLIEEADVNGDGAKEIFIRITTGTGTGLSMSEIHVLKPASLEELVVEDPIETLNQKLKSSITHRNNHTYVSAELDGKHLTKVYDYTEGAWGEKVGFGSIVSYELIDDQIVAHLSGAASMSEFPLEVIAVYGKNLTIESAQMYYGSFLSPPLSEQDIKSMMEKQLPATGWTFSKDGDQYRVNIDPLNGVGEGNSYKINPLTGTVHDVTSGSPLRSLVNREAIDLWNISNGTEYQKELYKLLQPIFDTEGFKPIDTDWISGFIGDGYLFSDVRQGSRKFTIKVDVFTGQWEEIPDPYQSSSFRTTQ</sequence>
<dbReference type="Pfam" id="PF05569">
    <property type="entry name" value="Peptidase_M56"/>
    <property type="match status" value="1"/>
</dbReference>
<evidence type="ECO:0000259" key="2">
    <source>
        <dbReference type="Pfam" id="PF05569"/>
    </source>
</evidence>
<protein>
    <recommendedName>
        <fullName evidence="2">Peptidase M56 domain-containing protein</fullName>
    </recommendedName>
</protein>
<dbReference type="CDD" id="cd07341">
    <property type="entry name" value="M56_BlaR1_MecR1_like"/>
    <property type="match status" value="1"/>
</dbReference>
<dbReference type="Gene3D" id="3.30.2010.10">
    <property type="entry name" value="Metalloproteases ('zincins'), catalytic domain"/>
    <property type="match status" value="1"/>
</dbReference>
<evidence type="ECO:0000313" key="4">
    <source>
        <dbReference type="Proteomes" id="UP000249163"/>
    </source>
</evidence>
<dbReference type="RefSeq" id="WP_111503794.1">
    <property type="nucleotide sequence ID" value="NZ_CP021965.1"/>
</dbReference>
<gene>
    <name evidence="3" type="ORF">CD191_12980</name>
</gene>
<dbReference type="PANTHER" id="PTHR34978">
    <property type="entry name" value="POSSIBLE SENSOR-TRANSDUCER PROTEIN BLAR"/>
    <property type="match status" value="1"/>
</dbReference>
<dbReference type="AlphaFoldDB" id="A0AAD0KID8"/>
<keyword evidence="1" id="KW-1133">Transmembrane helix</keyword>
<feature type="transmembrane region" description="Helical" evidence="1">
    <location>
        <begin position="145"/>
        <end position="164"/>
    </location>
</feature>
<keyword evidence="1" id="KW-0812">Transmembrane</keyword>
<feature type="transmembrane region" description="Helical" evidence="1">
    <location>
        <begin position="12"/>
        <end position="33"/>
    </location>
</feature>
<keyword evidence="1" id="KW-0472">Membrane</keyword>
<organism evidence="3 4">
    <name type="scientific">Paenibacillus odorifer</name>
    <dbReference type="NCBI Taxonomy" id="189426"/>
    <lineage>
        <taxon>Bacteria</taxon>
        <taxon>Bacillati</taxon>
        <taxon>Bacillota</taxon>
        <taxon>Bacilli</taxon>
        <taxon>Bacillales</taxon>
        <taxon>Paenibacillaceae</taxon>
        <taxon>Paenibacillus</taxon>
    </lineage>
</organism>
<dbReference type="Proteomes" id="UP000249163">
    <property type="component" value="Chromosome"/>
</dbReference>
<name>A0AAD0KID8_9BACL</name>
<dbReference type="InterPro" id="IPR008756">
    <property type="entry name" value="Peptidase_M56"/>
</dbReference>
<accession>A0AAD0KID8</accession>
<feature type="transmembrane region" description="Helical" evidence="1">
    <location>
        <begin position="254"/>
        <end position="277"/>
    </location>
</feature>
<dbReference type="PANTHER" id="PTHR34978:SF3">
    <property type="entry name" value="SLR0241 PROTEIN"/>
    <property type="match status" value="1"/>
</dbReference>
<proteinExistence type="predicted"/>
<reference evidence="3 4" key="1">
    <citation type="submission" date="2017-06" db="EMBL/GenBank/DDBJ databases">
        <title>Complete genome sequence of Paenibacillus odorifer CBA7130.</title>
        <authorList>
            <person name="Nam Y.-D."/>
            <person name="Kang J."/>
            <person name="Chung W.-H."/>
        </authorList>
    </citation>
    <scope>NUCLEOTIDE SEQUENCE [LARGE SCALE GENOMIC DNA]</scope>
    <source>
        <strain evidence="3 4">CBA7130</strain>
    </source>
</reference>
<evidence type="ECO:0000256" key="1">
    <source>
        <dbReference type="SAM" id="Phobius"/>
    </source>
</evidence>